<evidence type="ECO:0000256" key="1">
    <source>
        <dbReference type="SAM" id="MobiDB-lite"/>
    </source>
</evidence>
<reference evidence="2" key="2">
    <citation type="submission" date="2020-09" db="EMBL/GenBank/DDBJ databases">
        <authorList>
            <person name="Sun Q."/>
            <person name="Ohkuma M."/>
        </authorList>
    </citation>
    <scope>NUCLEOTIDE SEQUENCE</scope>
    <source>
        <strain evidence="2">JCM 4125</strain>
    </source>
</reference>
<reference evidence="2" key="1">
    <citation type="journal article" date="2014" name="Int. J. Syst. Evol. Microbiol.">
        <title>Complete genome sequence of Corynebacterium casei LMG S-19264T (=DSM 44701T), isolated from a smear-ripened cheese.</title>
        <authorList>
            <consortium name="US DOE Joint Genome Institute (JGI-PGF)"/>
            <person name="Walter F."/>
            <person name="Albersmeier A."/>
            <person name="Kalinowski J."/>
            <person name="Ruckert C."/>
        </authorList>
    </citation>
    <scope>NUCLEOTIDE SEQUENCE</scope>
    <source>
        <strain evidence="2">JCM 4125</strain>
    </source>
</reference>
<proteinExistence type="predicted"/>
<protein>
    <submittedName>
        <fullName evidence="2">Uncharacterized protein</fullName>
    </submittedName>
</protein>
<evidence type="ECO:0000313" key="2">
    <source>
        <dbReference type="EMBL" id="GGT97307.1"/>
    </source>
</evidence>
<sequence length="92" mass="9583">MSGIHTGDVDVTVALHESEPAPDSGGWQQDIAEISAHSVSGELTVCAMRDDLDEELPVLSFDGPGDYRNSGQSGASIRPGAVQLPGRPPNLT</sequence>
<dbReference type="EMBL" id="BMSA01000053">
    <property type="protein sequence ID" value="GGT97307.1"/>
    <property type="molecule type" value="Genomic_DNA"/>
</dbReference>
<feature type="region of interest" description="Disordered" evidence="1">
    <location>
        <begin position="60"/>
        <end position="92"/>
    </location>
</feature>
<keyword evidence="3" id="KW-1185">Reference proteome</keyword>
<dbReference type="Proteomes" id="UP000646776">
    <property type="component" value="Unassembled WGS sequence"/>
</dbReference>
<feature type="region of interest" description="Disordered" evidence="1">
    <location>
        <begin position="1"/>
        <end position="26"/>
    </location>
</feature>
<dbReference type="RefSeq" id="WP_189718260.1">
    <property type="nucleotide sequence ID" value="NZ_BMSA01000053.1"/>
</dbReference>
<comment type="caution">
    <text evidence="2">The sequence shown here is derived from an EMBL/GenBank/DDBJ whole genome shotgun (WGS) entry which is preliminary data.</text>
</comment>
<gene>
    <name evidence="2" type="ORF">GCM10010226_88400</name>
</gene>
<dbReference type="AlphaFoldDB" id="A0A918HQU6"/>
<accession>A0A918HQU6</accession>
<organism evidence="2 3">
    <name type="scientific">Streptomyces phaeofaciens</name>
    <dbReference type="NCBI Taxonomy" id="68254"/>
    <lineage>
        <taxon>Bacteria</taxon>
        <taxon>Bacillati</taxon>
        <taxon>Actinomycetota</taxon>
        <taxon>Actinomycetes</taxon>
        <taxon>Kitasatosporales</taxon>
        <taxon>Streptomycetaceae</taxon>
        <taxon>Streptomyces</taxon>
    </lineage>
</organism>
<name>A0A918HQU6_9ACTN</name>
<evidence type="ECO:0000313" key="3">
    <source>
        <dbReference type="Proteomes" id="UP000646776"/>
    </source>
</evidence>